<keyword evidence="1" id="KW-1133">Transmembrane helix</keyword>
<evidence type="ECO:0000256" key="1">
    <source>
        <dbReference type="SAM" id="Phobius"/>
    </source>
</evidence>
<feature type="signal peptide" evidence="2">
    <location>
        <begin position="1"/>
        <end position="23"/>
    </location>
</feature>
<protein>
    <submittedName>
        <fullName evidence="3">Uncharacterized protein</fullName>
    </submittedName>
</protein>
<evidence type="ECO:0000313" key="4">
    <source>
        <dbReference type="Proteomes" id="UP000039046"/>
    </source>
</evidence>
<evidence type="ECO:0000256" key="2">
    <source>
        <dbReference type="SAM" id="SignalP"/>
    </source>
</evidence>
<dbReference type="AlphaFoldDB" id="A0A0A1T1F1"/>
<dbReference type="STRING" id="1531966.A0A0A1T1F1"/>
<keyword evidence="1" id="KW-0812">Transmembrane</keyword>
<organism evidence="3 4">
    <name type="scientific">[Torrubiella] hemipterigena</name>
    <dbReference type="NCBI Taxonomy" id="1531966"/>
    <lineage>
        <taxon>Eukaryota</taxon>
        <taxon>Fungi</taxon>
        <taxon>Dikarya</taxon>
        <taxon>Ascomycota</taxon>
        <taxon>Pezizomycotina</taxon>
        <taxon>Sordariomycetes</taxon>
        <taxon>Hypocreomycetidae</taxon>
        <taxon>Hypocreales</taxon>
        <taxon>Clavicipitaceae</taxon>
        <taxon>Clavicipitaceae incertae sedis</taxon>
        <taxon>'Torrubiella' clade</taxon>
    </lineage>
</organism>
<evidence type="ECO:0000313" key="3">
    <source>
        <dbReference type="EMBL" id="CEJ80057.1"/>
    </source>
</evidence>
<feature type="transmembrane region" description="Helical" evidence="1">
    <location>
        <begin position="285"/>
        <end position="307"/>
    </location>
</feature>
<gene>
    <name evidence="3" type="ORF">VHEMI00262</name>
</gene>
<keyword evidence="4" id="KW-1185">Reference proteome</keyword>
<sequence>MRSTTLALSFAATLSTLISSTYASDFDSKLVLRADEVIRRPYATLSSHEDGVHRRAVAEANKTVEGIPVKADGTIDLKAWEDSTDRACKLALSHITESSNPSGNCICYNLPSLDTKTGVFAADLRLYQVSEPRGPFAGMSASDIKVSVAYKGASASTVSPDQFTGAGMVGNVSGLMRRDDGPAGPKLMQLYLLVGQIDKKTKLDGLSLSAFEALTLPTLTLSGTNSSGAQVTSEVSLNEASFLTGIFSQHVIQSDFAAAQAAVNDQLAALANGTVAFVLPGTQVMILPIGSIITSIWLVVGLAAYGFGTFQRMHYAAAFRERNKAM</sequence>
<dbReference type="EMBL" id="CDHN01000001">
    <property type="protein sequence ID" value="CEJ80057.1"/>
    <property type="molecule type" value="Genomic_DNA"/>
</dbReference>
<dbReference type="HOGENOM" id="CLU_050091_0_0_1"/>
<feature type="chain" id="PRO_5001979314" evidence="2">
    <location>
        <begin position="24"/>
        <end position="326"/>
    </location>
</feature>
<accession>A0A0A1T1F1</accession>
<keyword evidence="2" id="KW-0732">Signal</keyword>
<name>A0A0A1T1F1_9HYPO</name>
<keyword evidence="1" id="KW-0472">Membrane</keyword>
<dbReference type="Proteomes" id="UP000039046">
    <property type="component" value="Unassembled WGS sequence"/>
</dbReference>
<dbReference type="OrthoDB" id="2596908at2759"/>
<proteinExistence type="predicted"/>
<reference evidence="3 4" key="1">
    <citation type="journal article" date="2015" name="Genome Announc.">
        <title>Draft Genome Sequence and Gene Annotation of the Entomopathogenic Fungus Verticillium hemipterigenum.</title>
        <authorList>
            <person name="Horn F."/>
            <person name="Habel A."/>
            <person name="Scharf D.H."/>
            <person name="Dworschak J."/>
            <person name="Brakhage A.A."/>
            <person name="Guthke R."/>
            <person name="Hertweck C."/>
            <person name="Linde J."/>
        </authorList>
    </citation>
    <scope>NUCLEOTIDE SEQUENCE [LARGE SCALE GENOMIC DNA]</scope>
</reference>